<proteinExistence type="predicted"/>
<evidence type="ECO:0000313" key="1">
    <source>
        <dbReference type="EMBL" id="KAL0908772.1"/>
    </source>
</evidence>
<dbReference type="EMBL" id="JANQDX010000017">
    <property type="protein sequence ID" value="KAL0908772.1"/>
    <property type="molecule type" value="Genomic_DNA"/>
</dbReference>
<sequence>MEGRSLPRKWGISFLISTNENMPRLQKSIGQFNTWPCAPDSLRPFYKSQSLAPFSFKTFIASLSRGFAALHNFQGAAPGSHPTTLRKACIGGLPVRRERRKRDFR</sequence>
<evidence type="ECO:0000313" key="2">
    <source>
        <dbReference type="Proteomes" id="UP001552299"/>
    </source>
</evidence>
<reference evidence="1 2" key="1">
    <citation type="journal article" date="2024" name="Plant Biotechnol. J.">
        <title>Dendrobium thyrsiflorum genome and its molecular insights into genes involved in important horticultural traits.</title>
        <authorList>
            <person name="Chen B."/>
            <person name="Wang J.Y."/>
            <person name="Zheng P.J."/>
            <person name="Li K.L."/>
            <person name="Liang Y.M."/>
            <person name="Chen X.F."/>
            <person name="Zhang C."/>
            <person name="Zhao X."/>
            <person name="He X."/>
            <person name="Zhang G.Q."/>
            <person name="Liu Z.J."/>
            <person name="Xu Q."/>
        </authorList>
    </citation>
    <scope>NUCLEOTIDE SEQUENCE [LARGE SCALE GENOMIC DNA]</scope>
    <source>
        <strain evidence="1">GZMU011</strain>
    </source>
</reference>
<dbReference type="AlphaFoldDB" id="A0ABD0UEP2"/>
<keyword evidence="2" id="KW-1185">Reference proteome</keyword>
<gene>
    <name evidence="1" type="ORF">M5K25_023281</name>
</gene>
<comment type="caution">
    <text evidence="1">The sequence shown here is derived from an EMBL/GenBank/DDBJ whole genome shotgun (WGS) entry which is preliminary data.</text>
</comment>
<dbReference type="Proteomes" id="UP001552299">
    <property type="component" value="Unassembled WGS sequence"/>
</dbReference>
<accession>A0ABD0UEP2</accession>
<organism evidence="1 2">
    <name type="scientific">Dendrobium thyrsiflorum</name>
    <name type="common">Pinecone-like raceme dendrobium</name>
    <name type="synonym">Orchid</name>
    <dbReference type="NCBI Taxonomy" id="117978"/>
    <lineage>
        <taxon>Eukaryota</taxon>
        <taxon>Viridiplantae</taxon>
        <taxon>Streptophyta</taxon>
        <taxon>Embryophyta</taxon>
        <taxon>Tracheophyta</taxon>
        <taxon>Spermatophyta</taxon>
        <taxon>Magnoliopsida</taxon>
        <taxon>Liliopsida</taxon>
        <taxon>Asparagales</taxon>
        <taxon>Orchidaceae</taxon>
        <taxon>Epidendroideae</taxon>
        <taxon>Malaxideae</taxon>
        <taxon>Dendrobiinae</taxon>
        <taxon>Dendrobium</taxon>
    </lineage>
</organism>
<protein>
    <submittedName>
        <fullName evidence="1">Uncharacterized protein</fullName>
    </submittedName>
</protein>
<name>A0ABD0UEP2_DENTH</name>